<dbReference type="PROSITE" id="PS51819">
    <property type="entry name" value="VOC"/>
    <property type="match status" value="1"/>
</dbReference>
<gene>
    <name evidence="2" type="ORF">D9R14_10375</name>
</gene>
<dbReference type="InterPro" id="IPR037523">
    <property type="entry name" value="VOC_core"/>
</dbReference>
<evidence type="ECO:0000313" key="3">
    <source>
        <dbReference type="Proteomes" id="UP000269692"/>
    </source>
</evidence>
<protein>
    <recommendedName>
        <fullName evidence="1">VOC domain-containing protein</fullName>
    </recommendedName>
</protein>
<dbReference type="Gene3D" id="3.10.180.10">
    <property type="entry name" value="2,3-Dihydroxybiphenyl 1,2-Dioxygenase, domain 1"/>
    <property type="match status" value="1"/>
</dbReference>
<comment type="caution">
    <text evidence="2">The sequence shown here is derived from an EMBL/GenBank/DDBJ whole genome shotgun (WGS) entry which is preliminary data.</text>
</comment>
<dbReference type="EMBL" id="RCTF01000007">
    <property type="protein sequence ID" value="RLP78662.1"/>
    <property type="molecule type" value="Genomic_DNA"/>
</dbReference>
<keyword evidence="3" id="KW-1185">Reference proteome</keyword>
<dbReference type="AlphaFoldDB" id="A0A3L7AGX0"/>
<accession>A0A3L7AGX0</accession>
<organism evidence="2 3">
    <name type="scientific">Xanthobacter tagetidis</name>
    <dbReference type="NCBI Taxonomy" id="60216"/>
    <lineage>
        <taxon>Bacteria</taxon>
        <taxon>Pseudomonadati</taxon>
        <taxon>Pseudomonadota</taxon>
        <taxon>Alphaproteobacteria</taxon>
        <taxon>Hyphomicrobiales</taxon>
        <taxon>Xanthobacteraceae</taxon>
        <taxon>Xanthobacter</taxon>
    </lineage>
</organism>
<name>A0A3L7AGX0_9HYPH</name>
<evidence type="ECO:0000313" key="2">
    <source>
        <dbReference type="EMBL" id="RLP78662.1"/>
    </source>
</evidence>
<evidence type="ECO:0000259" key="1">
    <source>
        <dbReference type="PROSITE" id="PS51819"/>
    </source>
</evidence>
<feature type="domain" description="VOC" evidence="1">
    <location>
        <begin position="49"/>
        <end position="155"/>
    </location>
</feature>
<dbReference type="Proteomes" id="UP000269692">
    <property type="component" value="Unassembled WGS sequence"/>
</dbReference>
<sequence>MAQIAPRPIDTPRDRPLNLRINRSISRWAMQSVDLRQTSMPAPGSGTPDLGQVIYPVREMAPAVAFYRDVVGLPLKFQDGDRWAAFRAGAATFALAPGATGGGATAAFRVADLAAFAAALAARSPAPVPAIARGAHELTLTLVDPSGNAVVFYQSLPQPAG</sequence>
<proteinExistence type="predicted"/>
<dbReference type="SUPFAM" id="SSF54593">
    <property type="entry name" value="Glyoxalase/Bleomycin resistance protein/Dihydroxybiphenyl dioxygenase"/>
    <property type="match status" value="1"/>
</dbReference>
<dbReference type="InterPro" id="IPR029068">
    <property type="entry name" value="Glyas_Bleomycin-R_OHBP_Dase"/>
</dbReference>
<dbReference type="OrthoDB" id="9804944at2"/>
<reference evidence="2 3" key="1">
    <citation type="submission" date="2018-10" db="EMBL/GenBank/DDBJ databases">
        <title>Xanthobacter tagetidis genome sequencing and assembly.</title>
        <authorList>
            <person name="Maclea K.S."/>
            <person name="Goen A.E."/>
            <person name="Fatima S.A."/>
        </authorList>
    </citation>
    <scope>NUCLEOTIDE SEQUENCE [LARGE SCALE GENOMIC DNA]</scope>
    <source>
        <strain evidence="2 3">ATCC 700314</strain>
    </source>
</reference>